<dbReference type="GO" id="GO:0003677">
    <property type="term" value="F:DNA binding"/>
    <property type="evidence" value="ECO:0007669"/>
    <property type="project" value="InterPro"/>
</dbReference>
<comment type="similarity">
    <text evidence="1">Belongs to the sigma-70 factor family. ECF subfamily.</text>
</comment>
<dbReference type="GO" id="GO:0016987">
    <property type="term" value="F:sigma factor activity"/>
    <property type="evidence" value="ECO:0007669"/>
    <property type="project" value="UniProtKB-KW"/>
</dbReference>
<dbReference type="SUPFAM" id="SSF88946">
    <property type="entry name" value="Sigma2 domain of RNA polymerase sigma factors"/>
    <property type="match status" value="1"/>
</dbReference>
<dbReference type="OMA" id="KMLSVCR"/>
<sequence length="189" mass="22658">MKKVIKIHFENQKIIEKAKQNDRLAQKQLYESYAPAMLSVCRLYINDLHFAEDVLLKSFFKIFTHLKNYQEQHHFYAWIRRIVVNECIDFLKSKMQKMSFSELKNDYDEADLWYEDELLKEDELQSLIDELPEGCRAVFNLYVFEDYSHNQICEELNISLGTSKSQLSYAKKILKQKIEKQQTLKNKTL</sequence>
<dbReference type="InterPro" id="IPR013325">
    <property type="entry name" value="RNA_pol_sigma_r2"/>
</dbReference>
<evidence type="ECO:0000256" key="4">
    <source>
        <dbReference type="ARBA" id="ARBA00023163"/>
    </source>
</evidence>
<dbReference type="SUPFAM" id="SSF88659">
    <property type="entry name" value="Sigma3 and sigma4 domains of RNA polymerase sigma factors"/>
    <property type="match status" value="1"/>
</dbReference>
<dbReference type="GO" id="GO:0006352">
    <property type="term" value="P:DNA-templated transcription initiation"/>
    <property type="evidence" value="ECO:0007669"/>
    <property type="project" value="InterPro"/>
</dbReference>
<dbReference type="InterPro" id="IPR013249">
    <property type="entry name" value="RNA_pol_sigma70_r4_t2"/>
</dbReference>
<dbReference type="InterPro" id="IPR007627">
    <property type="entry name" value="RNA_pol_sigma70_r2"/>
</dbReference>
<keyword evidence="4" id="KW-0804">Transcription</keyword>
<dbReference type="Gene3D" id="1.10.10.10">
    <property type="entry name" value="Winged helix-like DNA-binding domain superfamily/Winged helix DNA-binding domain"/>
    <property type="match status" value="1"/>
</dbReference>
<evidence type="ECO:0000256" key="1">
    <source>
        <dbReference type="ARBA" id="ARBA00010641"/>
    </source>
</evidence>
<evidence type="ECO:0000256" key="3">
    <source>
        <dbReference type="ARBA" id="ARBA00023082"/>
    </source>
</evidence>
<reference evidence="5 6" key="1">
    <citation type="submission" date="2015-01" db="EMBL/GenBank/DDBJ databases">
        <authorList>
            <person name="MANFREDI Pablo"/>
        </authorList>
    </citation>
    <scope>NUCLEOTIDE SEQUENCE [LARGE SCALE GENOMIC DNA]</scope>
    <source>
        <strain evidence="5 6">Cc12</strain>
    </source>
</reference>
<dbReference type="GeneID" id="69581389"/>
<dbReference type="Gene3D" id="1.10.1740.10">
    <property type="match status" value="1"/>
</dbReference>
<dbReference type="Pfam" id="PF08281">
    <property type="entry name" value="Sigma70_r4_2"/>
    <property type="match status" value="1"/>
</dbReference>
<evidence type="ECO:0000313" key="6">
    <source>
        <dbReference type="Proteomes" id="UP000044026"/>
    </source>
</evidence>
<dbReference type="InterPro" id="IPR039425">
    <property type="entry name" value="RNA_pol_sigma-70-like"/>
</dbReference>
<keyword evidence="2" id="KW-0805">Transcription regulation</keyword>
<keyword evidence="3" id="KW-0731">Sigma factor</keyword>
<evidence type="ECO:0000256" key="2">
    <source>
        <dbReference type="ARBA" id="ARBA00023015"/>
    </source>
</evidence>
<dbReference type="InterPro" id="IPR036388">
    <property type="entry name" value="WH-like_DNA-bd_sf"/>
</dbReference>
<protein>
    <submittedName>
        <fullName evidence="5">Sigma-W factor</fullName>
    </submittedName>
</protein>
<dbReference type="PANTHER" id="PTHR43133">
    <property type="entry name" value="RNA POLYMERASE ECF-TYPE SIGMA FACTO"/>
    <property type="match status" value="1"/>
</dbReference>
<dbReference type="Pfam" id="PF04542">
    <property type="entry name" value="Sigma70_r2"/>
    <property type="match status" value="1"/>
</dbReference>
<dbReference type="InterPro" id="IPR014284">
    <property type="entry name" value="RNA_pol_sigma-70_dom"/>
</dbReference>
<dbReference type="EMBL" id="CDOE01000071">
    <property type="protein sequence ID" value="CEN38353.1"/>
    <property type="molecule type" value="Genomic_DNA"/>
</dbReference>
<dbReference type="RefSeq" id="WP_013996855.1">
    <property type="nucleotide sequence ID" value="NZ_BOQJ01000007.1"/>
</dbReference>
<accession>A0A0B7IEM1</accession>
<dbReference type="Proteomes" id="UP000044026">
    <property type="component" value="Unassembled WGS sequence"/>
</dbReference>
<evidence type="ECO:0000313" key="5">
    <source>
        <dbReference type="EMBL" id="CEN38353.1"/>
    </source>
</evidence>
<dbReference type="CDD" id="cd06171">
    <property type="entry name" value="Sigma70_r4"/>
    <property type="match status" value="1"/>
</dbReference>
<dbReference type="PANTHER" id="PTHR43133:SF46">
    <property type="entry name" value="RNA POLYMERASE SIGMA-70 FACTOR ECF SUBFAMILY"/>
    <property type="match status" value="1"/>
</dbReference>
<dbReference type="NCBIfam" id="TIGR02937">
    <property type="entry name" value="sigma70-ECF"/>
    <property type="match status" value="1"/>
</dbReference>
<name>A0A0B7IEM1_9FLAO</name>
<organism evidence="5 6">
    <name type="scientific">Capnocytophaga canimorsus</name>
    <dbReference type="NCBI Taxonomy" id="28188"/>
    <lineage>
        <taxon>Bacteria</taxon>
        <taxon>Pseudomonadati</taxon>
        <taxon>Bacteroidota</taxon>
        <taxon>Flavobacteriia</taxon>
        <taxon>Flavobacteriales</taxon>
        <taxon>Flavobacteriaceae</taxon>
        <taxon>Capnocytophaga</taxon>
    </lineage>
</organism>
<gene>
    <name evidence="5" type="ORF">CCAN12_730033</name>
</gene>
<proteinExistence type="inferred from homology"/>
<dbReference type="InterPro" id="IPR013324">
    <property type="entry name" value="RNA_pol_sigma_r3/r4-like"/>
</dbReference>
<dbReference type="AlphaFoldDB" id="A0A0B7IEM1"/>